<protein>
    <submittedName>
        <fullName evidence="2">Uncharacterized protein</fullName>
    </submittedName>
</protein>
<feature type="region of interest" description="Disordered" evidence="1">
    <location>
        <begin position="61"/>
        <end position="80"/>
    </location>
</feature>
<keyword evidence="3" id="KW-1185">Reference proteome</keyword>
<evidence type="ECO:0000313" key="2">
    <source>
        <dbReference type="EMBL" id="QDS87792.1"/>
    </source>
</evidence>
<organism evidence="2 3">
    <name type="scientific">Rosistilla ulvae</name>
    <dbReference type="NCBI Taxonomy" id="1930277"/>
    <lineage>
        <taxon>Bacteria</taxon>
        <taxon>Pseudomonadati</taxon>
        <taxon>Planctomycetota</taxon>
        <taxon>Planctomycetia</taxon>
        <taxon>Pirellulales</taxon>
        <taxon>Pirellulaceae</taxon>
        <taxon>Rosistilla</taxon>
    </lineage>
</organism>
<evidence type="ECO:0000256" key="1">
    <source>
        <dbReference type="SAM" id="MobiDB-lite"/>
    </source>
</evidence>
<evidence type="ECO:0000313" key="3">
    <source>
        <dbReference type="Proteomes" id="UP000319557"/>
    </source>
</evidence>
<dbReference type="Proteomes" id="UP000319557">
    <property type="component" value="Chromosome"/>
</dbReference>
<dbReference type="KEGG" id="ruv:EC9_19740"/>
<sequence>MRSKHPSRTTDETFQFIVELANGQRIKAQAGPSGLPLILNSDLPDNLPAFTEQFPPNAAPFANRWDSVDRESPSLQNVGK</sequence>
<proteinExistence type="predicted"/>
<accession>A0A517LYU9</accession>
<reference evidence="2 3" key="1">
    <citation type="submission" date="2019-02" db="EMBL/GenBank/DDBJ databases">
        <title>Deep-cultivation of Planctomycetes and their phenomic and genomic characterization uncovers novel biology.</title>
        <authorList>
            <person name="Wiegand S."/>
            <person name="Jogler M."/>
            <person name="Boedeker C."/>
            <person name="Pinto D."/>
            <person name="Vollmers J."/>
            <person name="Rivas-Marin E."/>
            <person name="Kohn T."/>
            <person name="Peeters S.H."/>
            <person name="Heuer A."/>
            <person name="Rast P."/>
            <person name="Oberbeckmann S."/>
            <person name="Bunk B."/>
            <person name="Jeske O."/>
            <person name="Meyerdierks A."/>
            <person name="Storesund J.E."/>
            <person name="Kallscheuer N."/>
            <person name="Luecker S."/>
            <person name="Lage O.M."/>
            <person name="Pohl T."/>
            <person name="Merkel B.J."/>
            <person name="Hornburger P."/>
            <person name="Mueller R.-W."/>
            <person name="Bruemmer F."/>
            <person name="Labrenz M."/>
            <person name="Spormann A.M."/>
            <person name="Op den Camp H."/>
            <person name="Overmann J."/>
            <person name="Amann R."/>
            <person name="Jetten M.S.M."/>
            <person name="Mascher T."/>
            <person name="Medema M.H."/>
            <person name="Devos D.P."/>
            <person name="Kaster A.-K."/>
            <person name="Ovreas L."/>
            <person name="Rohde M."/>
            <person name="Galperin M.Y."/>
            <person name="Jogler C."/>
        </authorList>
    </citation>
    <scope>NUCLEOTIDE SEQUENCE [LARGE SCALE GENOMIC DNA]</scope>
    <source>
        <strain evidence="2 3">EC9</strain>
    </source>
</reference>
<gene>
    <name evidence="2" type="ORF">EC9_19740</name>
</gene>
<dbReference type="AlphaFoldDB" id="A0A517LYU9"/>
<name>A0A517LYU9_9BACT</name>
<dbReference type="EMBL" id="CP036261">
    <property type="protein sequence ID" value="QDS87792.1"/>
    <property type="molecule type" value="Genomic_DNA"/>
</dbReference>